<keyword evidence="1" id="KW-0812">Transmembrane</keyword>
<reference evidence="2" key="2">
    <citation type="submission" date="2020-02" db="EMBL/GenBank/DDBJ databases">
        <title>Identification and distribution of gene clusters putatively required for synthesis of sphingolipid metabolism inhibitors in phylogenetically diverse species of the filamentous fungus Fusarium.</title>
        <authorList>
            <person name="Kim H.-S."/>
            <person name="Busman M."/>
            <person name="Brown D.W."/>
            <person name="Divon H."/>
            <person name="Uhlig S."/>
            <person name="Proctor R.H."/>
        </authorList>
    </citation>
    <scope>NUCLEOTIDE SEQUENCE</scope>
    <source>
        <strain evidence="2">NRRL 25174</strain>
    </source>
</reference>
<sequence length="516" mass="57703">MTLLRILRYLNSIASSHDGITETDKDIWFSFIGLIQLGSVPVNNQLVTGHDLAKSPFLIHAMVSNIGFEQAAMHTTQAQDLLMAQLRRVDGYSESLKMTGMQNRDAHDSDSREKLSSITRELHYVSQLLDTGLARSRSAVKLSAKLLQAHEQFCHHTGRGLPGTAVRQTQAAIQYVHDSYICQNSWLEQFKARKETAMQLVFNMVTQGDSAINLRTSYRMSQDSASIYAITILAMVFVPVLEKPHSEPRTDELTWDGFLLIQDINNGRFVFSSSYLNERHILYYWGRAFSFLSQNLLAGDEIHQPSMGNLKRITEYAADIESALLDAGSAGVLTSDYRLVLSERWDLLESAFDLYHKYSQSPRTVATWPELARKIQGAAKVTLQDTKAGLQTQSGTFTAILWLTFIGTTLSNVWTFALAYNYSDHSPGTTKDADFWFLMQSCITQGFTLIISGIPLKADSRLRKRTWVAPMALALVCTVIAPPLYLTAPTEWSSFVVLIATGIQAFMVLQLVTISG</sequence>
<accession>A0A9P5DVI8</accession>
<feature type="transmembrane region" description="Helical" evidence="1">
    <location>
        <begin position="400"/>
        <end position="423"/>
    </location>
</feature>
<feature type="transmembrane region" description="Helical" evidence="1">
    <location>
        <begin position="435"/>
        <end position="456"/>
    </location>
</feature>
<keyword evidence="3" id="KW-1185">Reference proteome</keyword>
<evidence type="ECO:0000313" key="2">
    <source>
        <dbReference type="EMBL" id="KAF4338997.1"/>
    </source>
</evidence>
<keyword evidence="1" id="KW-0472">Membrane</keyword>
<reference evidence="2" key="1">
    <citation type="journal article" date="2017" name="Mycologia">
        <title>Fusarium algeriense, sp. nov., a novel toxigenic crown rot pathogen of durum wheat from Algeria is nested in the Fusarium burgessii species complex.</title>
        <authorList>
            <person name="Laraba I."/>
            <person name="Keddad A."/>
            <person name="Boureghda H."/>
            <person name="Abdallah N."/>
            <person name="Vaughan M.M."/>
            <person name="Proctor R.H."/>
            <person name="Busman M."/>
            <person name="O'Donnell K."/>
        </authorList>
    </citation>
    <scope>NUCLEOTIDE SEQUENCE</scope>
    <source>
        <strain evidence="2">NRRL 25174</strain>
    </source>
</reference>
<protein>
    <submittedName>
        <fullName evidence="2">Uncharacterized protein</fullName>
    </submittedName>
</protein>
<dbReference type="EMBL" id="PVQB02000311">
    <property type="protein sequence ID" value="KAF4338997.1"/>
    <property type="molecule type" value="Genomic_DNA"/>
</dbReference>
<feature type="transmembrane region" description="Helical" evidence="1">
    <location>
        <begin position="225"/>
        <end position="241"/>
    </location>
</feature>
<feature type="transmembrane region" description="Helical" evidence="1">
    <location>
        <begin position="468"/>
        <end position="486"/>
    </location>
</feature>
<comment type="caution">
    <text evidence="2">The sequence shown here is derived from an EMBL/GenBank/DDBJ whole genome shotgun (WGS) entry which is preliminary data.</text>
</comment>
<evidence type="ECO:0000256" key="1">
    <source>
        <dbReference type="SAM" id="Phobius"/>
    </source>
</evidence>
<gene>
    <name evidence="2" type="ORF">FBEOM_7084</name>
</gene>
<feature type="transmembrane region" description="Helical" evidence="1">
    <location>
        <begin position="492"/>
        <end position="514"/>
    </location>
</feature>
<dbReference type="OrthoDB" id="2830640at2759"/>
<evidence type="ECO:0000313" key="3">
    <source>
        <dbReference type="Proteomes" id="UP000730481"/>
    </source>
</evidence>
<keyword evidence="1" id="KW-1133">Transmembrane helix</keyword>
<organism evidence="2 3">
    <name type="scientific">Fusarium beomiforme</name>
    <dbReference type="NCBI Taxonomy" id="44412"/>
    <lineage>
        <taxon>Eukaryota</taxon>
        <taxon>Fungi</taxon>
        <taxon>Dikarya</taxon>
        <taxon>Ascomycota</taxon>
        <taxon>Pezizomycotina</taxon>
        <taxon>Sordariomycetes</taxon>
        <taxon>Hypocreomycetidae</taxon>
        <taxon>Hypocreales</taxon>
        <taxon>Nectriaceae</taxon>
        <taxon>Fusarium</taxon>
        <taxon>Fusarium burgessii species complex</taxon>
    </lineage>
</organism>
<proteinExistence type="predicted"/>
<dbReference type="AlphaFoldDB" id="A0A9P5DVI8"/>
<dbReference type="Proteomes" id="UP000730481">
    <property type="component" value="Unassembled WGS sequence"/>
</dbReference>
<name>A0A9P5DVI8_9HYPO</name>